<accession>G2DD47</accession>
<organism evidence="1 2">
    <name type="scientific">endosymbiont of Riftia pachyptila</name>
    <name type="common">vent Ph05</name>
    <dbReference type="NCBI Taxonomy" id="1048808"/>
    <lineage>
        <taxon>Bacteria</taxon>
        <taxon>Pseudomonadati</taxon>
        <taxon>Pseudomonadota</taxon>
        <taxon>Gammaproteobacteria</taxon>
        <taxon>sulfur-oxidizing symbionts</taxon>
    </lineage>
</organism>
<proteinExistence type="predicted"/>
<evidence type="ECO:0000313" key="1">
    <source>
        <dbReference type="EMBL" id="EGV51426.1"/>
    </source>
</evidence>
<gene>
    <name evidence="1" type="ORF">Rifp1Sym_bj00010</name>
</gene>
<reference evidence="1" key="1">
    <citation type="journal article" date="2011" name="ISME J.">
        <title>The endosymbionts of the deep-sea tubeworms Riftia pachyptila and Tevnia jerichonana share an identical physiology as revealed by proteogenomic analyses.</title>
        <authorList>
            <person name="Gardebrecht A."/>
            <person name="Markert S."/>
            <person name="Felbeck H."/>
            <person name="Thuermer A."/>
            <person name="Albrecht D."/>
            <person name="Wollherr A."/>
            <person name="Kabisch J."/>
            <person name="Lehmann R."/>
            <person name="Daniel R."/>
            <person name="Liesegang H."/>
            <person name="Hecker M."/>
            <person name="Sievert S.M."/>
            <person name="Schweder T."/>
        </authorList>
    </citation>
    <scope>NUCLEOTIDE SEQUENCE [LARGE SCALE GENOMIC DNA]</scope>
</reference>
<sequence>MALGCFDAGGQHLGTGLGDHPAGITESLPHVISKVSIECREIHLTAGTLRRLLRVHERFGGKEVGIHQAGEEHPGGKSEIEGELLPRGSENLWQSNRGCLKQFIRGAVPPVRNALGQSGLQTGPSGKAIEQPSVVASDGIGKQCAEGGWQHRHGVLRTRRGVIDFASDLTGMAVTARGGACPQVALEIVRKLAEIVPAAHQGRQHGPERRPLREGLGGKRLGALGHRLQVASLPQQSLPLLKRFWVVGVGMGKGCAGSHHDLSSVIDPCSLWQRPFRCVPC</sequence>
<keyword evidence="2" id="KW-1185">Reference proteome</keyword>
<dbReference type="EMBL" id="AFOC01000037">
    <property type="protein sequence ID" value="EGV51426.1"/>
    <property type="molecule type" value="Genomic_DNA"/>
</dbReference>
<protein>
    <submittedName>
        <fullName evidence="1">Uncharacterized protein</fullName>
    </submittedName>
</protein>
<name>G2DD47_9GAMM</name>
<dbReference type="Proteomes" id="UP000004491">
    <property type="component" value="Unassembled WGS sequence"/>
</dbReference>
<dbReference type="AlphaFoldDB" id="G2DD47"/>
<comment type="caution">
    <text evidence="1">The sequence shown here is derived from an EMBL/GenBank/DDBJ whole genome shotgun (WGS) entry which is preliminary data.</text>
</comment>
<dbReference type="PATRIC" id="fig|1048808.3.peg.1528"/>
<evidence type="ECO:0000313" key="2">
    <source>
        <dbReference type="Proteomes" id="UP000004491"/>
    </source>
</evidence>